<sequence>PLSRGSDILGAYYCWTLPQFADVLLTLLRNAYAAYRGQLYQQTRGVAMGANFATYVANMALCAHEYRFLRTLYCAAFQPHALLPPLPLPPSLALDILLAFQQTYRFADDLLSLDNPFLPHLLSANQLFLGLLPGIYPISLTLTSSGASSHTTPSLPYMNFAITASASTLPGHLLFTLAPYDKRDGPKFRHLPIVRYTLFTSTLPHHSKLNLVINILMTHARFSSTASAFTSAAQDAMRHLHLRGYPRPFLLLALRRFFRLHLHLLPHHPRWSQLQRTLLPS</sequence>
<proteinExistence type="predicted"/>
<dbReference type="AlphaFoldDB" id="A0AAD3DWZ9"/>
<protein>
    <submittedName>
        <fullName evidence="1">Uncharacterized protein</fullName>
    </submittedName>
</protein>
<keyword evidence="2" id="KW-1185">Reference proteome</keyword>
<dbReference type="PANTHER" id="PTHR21301:SF10">
    <property type="entry name" value="REVERSE TRANSCRIPTASE DOMAIN-CONTAINING PROTEIN"/>
    <property type="match status" value="1"/>
</dbReference>
<comment type="caution">
    <text evidence="1">The sequence shown here is derived from an EMBL/GenBank/DDBJ whole genome shotgun (WGS) entry which is preliminary data.</text>
</comment>
<feature type="non-terminal residue" evidence="1">
    <location>
        <position position="1"/>
    </location>
</feature>
<gene>
    <name evidence="1" type="ORF">Agub_g11678</name>
</gene>
<dbReference type="EMBL" id="BMAR01000031">
    <property type="protein sequence ID" value="GFR49635.1"/>
    <property type="molecule type" value="Genomic_DNA"/>
</dbReference>
<organism evidence="1 2">
    <name type="scientific">Astrephomene gubernaculifera</name>
    <dbReference type="NCBI Taxonomy" id="47775"/>
    <lineage>
        <taxon>Eukaryota</taxon>
        <taxon>Viridiplantae</taxon>
        <taxon>Chlorophyta</taxon>
        <taxon>core chlorophytes</taxon>
        <taxon>Chlorophyceae</taxon>
        <taxon>CS clade</taxon>
        <taxon>Chlamydomonadales</taxon>
        <taxon>Astrephomenaceae</taxon>
        <taxon>Astrephomene</taxon>
    </lineage>
</organism>
<dbReference type="PANTHER" id="PTHR21301">
    <property type="entry name" value="REVERSE TRANSCRIPTASE"/>
    <property type="match status" value="1"/>
</dbReference>
<dbReference type="Proteomes" id="UP001054857">
    <property type="component" value="Unassembled WGS sequence"/>
</dbReference>
<reference evidence="1 2" key="1">
    <citation type="journal article" date="2021" name="Sci. Rep.">
        <title>Genome sequencing of the multicellular alga Astrephomene provides insights into convergent evolution of germ-soma differentiation.</title>
        <authorList>
            <person name="Yamashita S."/>
            <person name="Yamamoto K."/>
            <person name="Matsuzaki R."/>
            <person name="Suzuki S."/>
            <person name="Yamaguchi H."/>
            <person name="Hirooka S."/>
            <person name="Minakuchi Y."/>
            <person name="Miyagishima S."/>
            <person name="Kawachi M."/>
            <person name="Toyoda A."/>
            <person name="Nozaki H."/>
        </authorList>
    </citation>
    <scope>NUCLEOTIDE SEQUENCE [LARGE SCALE GENOMIC DNA]</scope>
    <source>
        <strain evidence="1 2">NIES-4017</strain>
    </source>
</reference>
<evidence type="ECO:0000313" key="2">
    <source>
        <dbReference type="Proteomes" id="UP001054857"/>
    </source>
</evidence>
<evidence type="ECO:0000313" key="1">
    <source>
        <dbReference type="EMBL" id="GFR49635.1"/>
    </source>
</evidence>
<accession>A0AAD3DWZ9</accession>
<name>A0AAD3DWZ9_9CHLO</name>